<evidence type="ECO:0000256" key="4">
    <source>
        <dbReference type="ARBA" id="ARBA00022723"/>
    </source>
</evidence>
<dbReference type="InterPro" id="IPR015943">
    <property type="entry name" value="WD40/YVTN_repeat-like_dom_sf"/>
</dbReference>
<evidence type="ECO:0000313" key="10">
    <source>
        <dbReference type="EMBL" id="MCC6072120.1"/>
    </source>
</evidence>
<protein>
    <recommendedName>
        <fullName evidence="9">PilY1 beta-propeller domain-containing protein</fullName>
    </recommendedName>
</protein>
<evidence type="ECO:0000256" key="7">
    <source>
        <dbReference type="SAM" id="MobiDB-lite"/>
    </source>
</evidence>
<dbReference type="RefSeq" id="WP_229432979.1">
    <property type="nucleotide sequence ID" value="NZ_JAJHPV010000013.1"/>
</dbReference>
<evidence type="ECO:0000256" key="1">
    <source>
        <dbReference type="ARBA" id="ARBA00004561"/>
    </source>
</evidence>
<feature type="signal peptide" evidence="8">
    <location>
        <begin position="1"/>
        <end position="28"/>
    </location>
</feature>
<dbReference type="InterPro" id="IPR018391">
    <property type="entry name" value="PQQ_b-propeller_rpt"/>
</dbReference>
<keyword evidence="8" id="KW-0732">Signal</keyword>
<reference evidence="10 11" key="1">
    <citation type="submission" date="2021-11" db="EMBL/GenBank/DDBJ databases">
        <authorList>
            <person name="Huq M.A."/>
        </authorList>
    </citation>
    <scope>NUCLEOTIDE SEQUENCE [LARGE SCALE GENOMIC DNA]</scope>
    <source>
        <strain evidence="10 11">MAHUQ-52</strain>
    </source>
</reference>
<dbReference type="Pfam" id="PF05567">
    <property type="entry name" value="T4P_PilY1"/>
    <property type="match status" value="1"/>
</dbReference>
<keyword evidence="11" id="KW-1185">Reference proteome</keyword>
<comment type="subcellular location">
    <subcellularLocation>
        <location evidence="1">Fimbrium</location>
    </subcellularLocation>
</comment>
<comment type="caution">
    <text evidence="10">The sequence shown here is derived from an EMBL/GenBank/DDBJ whole genome shotgun (WGS) entry which is preliminary data.</text>
</comment>
<dbReference type="InterPro" id="IPR008707">
    <property type="entry name" value="B-propeller_PilY1"/>
</dbReference>
<dbReference type="Proteomes" id="UP001198701">
    <property type="component" value="Unassembled WGS sequence"/>
</dbReference>
<feature type="region of interest" description="Disordered" evidence="7">
    <location>
        <begin position="600"/>
        <end position="630"/>
    </location>
</feature>
<name>A0ABS8IUL1_9BURK</name>
<gene>
    <name evidence="10" type="ORF">LMJ30_14280</name>
</gene>
<evidence type="ECO:0000259" key="9">
    <source>
        <dbReference type="Pfam" id="PF05567"/>
    </source>
</evidence>
<organism evidence="10 11">
    <name type="scientific">Massilia agrisoli</name>
    <dbReference type="NCBI Taxonomy" id="2892444"/>
    <lineage>
        <taxon>Bacteria</taxon>
        <taxon>Pseudomonadati</taxon>
        <taxon>Pseudomonadota</taxon>
        <taxon>Betaproteobacteria</taxon>
        <taxon>Burkholderiales</taxon>
        <taxon>Oxalobacteraceae</taxon>
        <taxon>Telluria group</taxon>
        <taxon>Massilia</taxon>
    </lineage>
</organism>
<feature type="domain" description="PilY1 beta-propeller" evidence="9">
    <location>
        <begin position="633"/>
        <end position="873"/>
    </location>
</feature>
<sequence length="1125" mass="119868">MKRTTGTKLLALALCANVGLVSPQVALAEDIDIFLGSSAGNTINPRILIVLDNTSNWSRQSQQWPGGKAQGQSEVDAISTVINSMKYNETDPDDKKVSVGLMEYVTGGDANDDGGFIRSAIRDLTPVNVASFDVQLKAISGNINDPKEKRNSNTPYGNLMFDVFNYFAGANSYSPAATLASKADATGYSTPYSRFQSPLTSANTCGRSFVVFIGNPNASGPSADNPDNTARLTTLNGSKPPQIGLPNFETKSVTTTATVGTTSACYASKADAVAATSELTALSSACAGFTDGCKIGEITANDSATACADGASKYSILGSDTIITNVPLTTTSPDTKPYNADEWVRMMHDKGVPVPGTTSTRSKVTTYTIDVYNKQPNAQHTALLLSMANAGGGRYFAAKTEKAIVDALREIMIEIQAVNSSFASTSLPVNATNRSQNMNQVFIGMFRPDPVSRPRWFGNLKRYQLVRSGTNIKLADVKGVEAVNPLTGFVTPCARSWWTRDSSNYWENKGVSPDPASACELEGISKYSDINDGPFVEKGGAAQVVREGNAGTAAAATQAVNRKMVTLSDGAFADLTAATSGLDANLVNWIRGVDVYNEKKNGQTSTTRPSIHGDVIHSRPQPINYGPPGGDKTKADVVTVYYGANDGALHAVDAETGAERWSFVAPEFFSRLTRIRDNTTRVSFPGMAPGFTPTPKPKDYFFDGSIGVYQNKDNSKVWIFPSMRRGGRMLYGIDVTNPATPVFKWRVGCPNLDNDTDCTADMSGIGQTWSTPSAAFIYGHSRTTPVLVVGGGYDKCEDANVAEPACDTTKGGFIYILDANTGDLLRKFATDRSVAADIAMVDINNDGAPDYAYAADTGGSIYRVDFIDGPVTKVQRYPNQWTFRKVAATDTTKNRKFLFAPALLYSQNKVYVALGSGDREHPLGTDYPYDNVVNRFYVYVDNLATTLTPTVTPLDDASVMRDYTTSDSCTTTPVLPNSGIAGWFMDLNQNGKGEQTVTSALIAGGMVTFSTNRPVTGLESSCSTTLGEARGYWVNLLNASGAIGVPGACGGKRSSVFVGGGLPPSPVFANSVGLGSGTENASVVLGAVQKDSENKGGISTPIESQPMRPAITLKRKRAYTYTKGD</sequence>
<accession>A0ABS8IUL1</accession>
<dbReference type="SUPFAM" id="SSF50998">
    <property type="entry name" value="Quinoprotein alcohol dehydrogenase-like"/>
    <property type="match status" value="1"/>
</dbReference>
<dbReference type="SMART" id="SM00564">
    <property type="entry name" value="PQQ"/>
    <property type="match status" value="2"/>
</dbReference>
<keyword evidence="5" id="KW-0106">Calcium</keyword>
<feature type="chain" id="PRO_5046230216" description="PilY1 beta-propeller domain-containing protein" evidence="8">
    <location>
        <begin position="29"/>
        <end position="1125"/>
    </location>
</feature>
<evidence type="ECO:0000256" key="6">
    <source>
        <dbReference type="ARBA" id="ARBA00023263"/>
    </source>
</evidence>
<evidence type="ECO:0000313" key="11">
    <source>
        <dbReference type="Proteomes" id="UP001198701"/>
    </source>
</evidence>
<keyword evidence="3" id="KW-1029">Fimbrium biogenesis</keyword>
<dbReference type="InterPro" id="IPR011047">
    <property type="entry name" value="Quinoprotein_ADH-like_sf"/>
</dbReference>
<evidence type="ECO:0000256" key="8">
    <source>
        <dbReference type="SAM" id="SignalP"/>
    </source>
</evidence>
<evidence type="ECO:0000256" key="2">
    <source>
        <dbReference type="ARBA" id="ARBA00008387"/>
    </source>
</evidence>
<evidence type="ECO:0000256" key="5">
    <source>
        <dbReference type="ARBA" id="ARBA00022837"/>
    </source>
</evidence>
<dbReference type="EMBL" id="JAJHPV010000013">
    <property type="protein sequence ID" value="MCC6072120.1"/>
    <property type="molecule type" value="Genomic_DNA"/>
</dbReference>
<dbReference type="Gene3D" id="2.130.10.10">
    <property type="entry name" value="YVTN repeat-like/Quinoprotein amine dehydrogenase"/>
    <property type="match status" value="1"/>
</dbReference>
<evidence type="ECO:0000256" key="3">
    <source>
        <dbReference type="ARBA" id="ARBA00022558"/>
    </source>
</evidence>
<comment type="similarity">
    <text evidence="2">Belongs to the PilY1 family.</text>
</comment>
<keyword evidence="4" id="KW-0479">Metal-binding</keyword>
<keyword evidence="6" id="KW-0281">Fimbrium</keyword>
<proteinExistence type="inferred from homology"/>